<feature type="domain" description="Uroporphyrinogen decarboxylase (URO-D)" evidence="1">
    <location>
        <begin position="169"/>
        <end position="358"/>
    </location>
</feature>
<dbReference type="EMBL" id="QLYR01000001">
    <property type="protein sequence ID" value="RAQ30378.1"/>
    <property type="molecule type" value="Genomic_DNA"/>
</dbReference>
<accession>A0A328UFU3</accession>
<organism evidence="2 3">
    <name type="scientific">Hydrogeniiclostridium mannosilyticum</name>
    <dbReference type="NCBI Taxonomy" id="2764322"/>
    <lineage>
        <taxon>Bacteria</taxon>
        <taxon>Bacillati</taxon>
        <taxon>Bacillota</taxon>
        <taxon>Clostridia</taxon>
        <taxon>Eubacteriales</taxon>
        <taxon>Acutalibacteraceae</taxon>
        <taxon>Hydrogeniiclostridium</taxon>
    </lineage>
</organism>
<evidence type="ECO:0000313" key="2">
    <source>
        <dbReference type="EMBL" id="RAQ30378.1"/>
    </source>
</evidence>
<evidence type="ECO:0000259" key="1">
    <source>
        <dbReference type="Pfam" id="PF01208"/>
    </source>
</evidence>
<reference evidence="2 3" key="1">
    <citation type="submission" date="2018-06" db="EMBL/GenBank/DDBJ databases">
        <title>Noncontiguous genome sequence of Ruminococcaceae bacterium ASD2818.</title>
        <authorList>
            <person name="Chaplin A.V."/>
            <person name="Sokolova S.R."/>
            <person name="Kochetkova T.O."/>
            <person name="Goltsov A.Y."/>
            <person name="Trofimov D.Y."/>
            <person name="Efimov B.A."/>
        </authorList>
    </citation>
    <scope>NUCLEOTIDE SEQUENCE [LARGE SCALE GENOMIC DNA]</scope>
    <source>
        <strain evidence="2 3">ASD2818</strain>
    </source>
</reference>
<name>A0A328UFU3_9FIRM</name>
<sequence>MKKGMAFMKEMTTHERFTRMFEHREADRIPIIDEPWAGTVRRWQREGMPAGVDWRDYFGVDKVERIGVDITPRYEERVLEETDDYIISTTPWGVTLKNFKLEDSTPEFLDFTITNPECWAAAKKRMQPTPDRINWKYLEENYAKWRAEGRWIQAPFWFGFDVTHSWTVGTETLLIALLEEPEWAVDMFNTYLDMCIALFDQVWKAGYHFDSIFWWDDMGYKNTQFFSLGIYRELLKPVHKRAIDWAHNHGIKAHLHSCGDIMPIVPELVEIGLDALNPLEVKAGMKPLELKRRFGSDLVFHGGVNAVLWDDKDAISEEIRRLIPEMKENGGYIFSSDHSIPNSVSLENMQAIIDLIKEIGRY</sequence>
<proteinExistence type="predicted"/>
<dbReference type="Proteomes" id="UP000249377">
    <property type="component" value="Unassembled WGS sequence"/>
</dbReference>
<keyword evidence="3" id="KW-1185">Reference proteome</keyword>
<dbReference type="AlphaFoldDB" id="A0A328UFU3"/>
<dbReference type="PANTHER" id="PTHR47099">
    <property type="entry name" value="METHYLCOBAMIDE:COM METHYLTRANSFERASE MTBA"/>
    <property type="match status" value="1"/>
</dbReference>
<evidence type="ECO:0000313" key="3">
    <source>
        <dbReference type="Proteomes" id="UP000249377"/>
    </source>
</evidence>
<gene>
    <name evidence="2" type="ORF">DPQ25_02415</name>
</gene>
<dbReference type="SUPFAM" id="SSF51726">
    <property type="entry name" value="UROD/MetE-like"/>
    <property type="match status" value="1"/>
</dbReference>
<comment type="caution">
    <text evidence="2">The sequence shown here is derived from an EMBL/GenBank/DDBJ whole genome shotgun (WGS) entry which is preliminary data.</text>
</comment>
<dbReference type="Pfam" id="PF01208">
    <property type="entry name" value="URO-D"/>
    <property type="match status" value="1"/>
</dbReference>
<dbReference type="InterPro" id="IPR038071">
    <property type="entry name" value="UROD/MetE-like_sf"/>
</dbReference>
<dbReference type="Gene3D" id="3.20.20.210">
    <property type="match status" value="1"/>
</dbReference>
<dbReference type="InterPro" id="IPR000257">
    <property type="entry name" value="Uroporphyrinogen_deCOase"/>
</dbReference>
<dbReference type="GO" id="GO:0004853">
    <property type="term" value="F:uroporphyrinogen decarboxylase activity"/>
    <property type="evidence" value="ECO:0007669"/>
    <property type="project" value="InterPro"/>
</dbReference>
<dbReference type="PANTHER" id="PTHR47099:SF1">
    <property type="entry name" value="METHYLCOBAMIDE:COM METHYLTRANSFERASE MTBA"/>
    <property type="match status" value="1"/>
</dbReference>
<dbReference type="RefSeq" id="WP_146740511.1">
    <property type="nucleotide sequence ID" value="NZ_JADPHD010000001.1"/>
</dbReference>
<dbReference type="GO" id="GO:0006779">
    <property type="term" value="P:porphyrin-containing compound biosynthetic process"/>
    <property type="evidence" value="ECO:0007669"/>
    <property type="project" value="InterPro"/>
</dbReference>
<protein>
    <recommendedName>
        <fullName evidence="1">Uroporphyrinogen decarboxylase (URO-D) domain-containing protein</fullName>
    </recommendedName>
</protein>
<dbReference type="InterPro" id="IPR052024">
    <property type="entry name" value="Methanogen_methyltrans"/>
</dbReference>